<protein>
    <recommendedName>
        <fullName evidence="6">PucR family transcriptional regulator</fullName>
    </recommendedName>
</protein>
<dbReference type="Pfam" id="PF14361">
    <property type="entry name" value="RsbRD_N"/>
    <property type="match status" value="1"/>
</dbReference>
<comment type="similarity">
    <text evidence="1">Belongs to the CdaR family.</text>
</comment>
<dbReference type="PANTHER" id="PTHR33744:SF1">
    <property type="entry name" value="DNA-BINDING TRANSCRIPTIONAL ACTIVATOR ADER"/>
    <property type="match status" value="1"/>
</dbReference>
<evidence type="ECO:0000259" key="2">
    <source>
        <dbReference type="Pfam" id="PF13556"/>
    </source>
</evidence>
<dbReference type="AlphaFoldDB" id="A0AAU7AYJ5"/>
<feature type="domain" description="CdaR GGDEF-like" evidence="4">
    <location>
        <begin position="196"/>
        <end position="305"/>
    </location>
</feature>
<dbReference type="PANTHER" id="PTHR33744">
    <property type="entry name" value="CARBOHYDRATE DIACID REGULATOR"/>
    <property type="match status" value="1"/>
</dbReference>
<evidence type="ECO:0000256" key="1">
    <source>
        <dbReference type="ARBA" id="ARBA00006754"/>
    </source>
</evidence>
<dbReference type="InterPro" id="IPR041522">
    <property type="entry name" value="CdaR_GGDEF"/>
</dbReference>
<evidence type="ECO:0000259" key="4">
    <source>
        <dbReference type="Pfam" id="PF17853"/>
    </source>
</evidence>
<sequence>MDGRESLSRDEQELQTVVDRRIAEVAATISADDLGRLMGARLQSAIPELTSTTDEDFLAGLVRSCTSNVVEILNNLQSGAPAEASTPPPDAIAWAHELVHRGLPLASLLRSYRLGHGLFQQTFERAASAIDLDPDIRWRVLSGAAQRTFAYIDIVCTQLVEDYEAERGQWLRGAAAVQAELVQAIVAGAPLDPDTVATTLRYDVTATQLAFILWRDLGGAVPHQSVPLASVAKQLAAELGGTHSLILPVGDHAAWVWTTGPQLSDRLPARSAALGDRAGAAIGGIHRGLEGMCRSHREARAARRVGDIFGYRPGTLLRFPAVALTSLISADPEQAAELAVTELAGLGADSDSARRLRATIQVYLDERLSPSRTARRLGIHQNTVTYRVKRAEELIGHPLDDRRLELELALRLFDGLDGLRAQTTE</sequence>
<reference evidence="5" key="1">
    <citation type="submission" date="2022-12" db="EMBL/GenBank/DDBJ databases">
        <title>Paraconexibacter alkalitolerans sp. nov. and Baekduia alba sp. nov., isolated from soil and emended description of the genera Paraconexibacter (Chun et al., 2020) and Baekduia (An et al., 2020).</title>
        <authorList>
            <person name="Vieira S."/>
            <person name="Huber K.J."/>
            <person name="Geppert A."/>
            <person name="Wolf J."/>
            <person name="Neumann-Schaal M."/>
            <person name="Muesken M."/>
            <person name="Overmann J."/>
        </authorList>
    </citation>
    <scope>NUCLEOTIDE SEQUENCE</scope>
    <source>
        <strain evidence="5">AEG42_29</strain>
    </source>
</reference>
<dbReference type="InterPro" id="IPR051448">
    <property type="entry name" value="CdaR-like_regulators"/>
</dbReference>
<dbReference type="InterPro" id="IPR042070">
    <property type="entry name" value="PucR_C-HTH_sf"/>
</dbReference>
<dbReference type="InterPro" id="IPR025751">
    <property type="entry name" value="RsbRD_N_dom"/>
</dbReference>
<gene>
    <name evidence="5" type="ORF">DSM112329_03595</name>
</gene>
<dbReference type="KEGG" id="parq:DSM112329_03595"/>
<evidence type="ECO:0000313" key="5">
    <source>
        <dbReference type="EMBL" id="XAY06718.1"/>
    </source>
</evidence>
<organism evidence="5">
    <name type="scientific">Paraconexibacter sp. AEG42_29</name>
    <dbReference type="NCBI Taxonomy" id="2997339"/>
    <lineage>
        <taxon>Bacteria</taxon>
        <taxon>Bacillati</taxon>
        <taxon>Actinomycetota</taxon>
        <taxon>Thermoleophilia</taxon>
        <taxon>Solirubrobacterales</taxon>
        <taxon>Paraconexibacteraceae</taxon>
        <taxon>Paraconexibacter</taxon>
    </lineage>
</organism>
<dbReference type="InterPro" id="IPR025736">
    <property type="entry name" value="PucR_C-HTH_dom"/>
</dbReference>
<name>A0AAU7AYJ5_9ACTN</name>
<feature type="domain" description="PucR C-terminal helix-turn-helix" evidence="2">
    <location>
        <begin position="356"/>
        <end position="412"/>
    </location>
</feature>
<evidence type="ECO:0008006" key="6">
    <source>
        <dbReference type="Google" id="ProtNLM"/>
    </source>
</evidence>
<dbReference type="Pfam" id="PF17853">
    <property type="entry name" value="GGDEF_2"/>
    <property type="match status" value="1"/>
</dbReference>
<accession>A0AAU7AYJ5</accession>
<feature type="domain" description="RsbT co-antagonist protein RsbRD N-terminal" evidence="3">
    <location>
        <begin position="33"/>
        <end position="176"/>
    </location>
</feature>
<proteinExistence type="inferred from homology"/>
<dbReference type="Gene3D" id="1.10.10.2840">
    <property type="entry name" value="PucR C-terminal helix-turn-helix domain"/>
    <property type="match status" value="1"/>
</dbReference>
<dbReference type="Pfam" id="PF13556">
    <property type="entry name" value="HTH_30"/>
    <property type="match status" value="1"/>
</dbReference>
<evidence type="ECO:0000259" key="3">
    <source>
        <dbReference type="Pfam" id="PF14361"/>
    </source>
</evidence>
<dbReference type="EMBL" id="CP114014">
    <property type="protein sequence ID" value="XAY06718.1"/>
    <property type="molecule type" value="Genomic_DNA"/>
</dbReference>